<sequence>MTTILGSAPPDWPHCGEGASPANQVGCLGIRIGSGLRCLEHMPETDRVAYLATLSPGSDLDLRGTTINDSHLRALLLACTDPDTRCPQFGGVQFDSATFSGNARFESTAFSGVARFVSAAFNGDARFDSVVFNESARFDSARFDRGAQFESAMFSSTAYFASVFFNEHAGFGSVAFNGHARFGGAIFNGDAMFGSSRFSRNAVFSSARFHGETDFELATFGSSAEFQFTIFSGPARFVSVAFSRPARFASAAFGSDTAFNSATFSRDARFESATFGRSARFGGAIFDGDAVFVSATFGELAAFASATFSRDARFESVMFGDLARFESVMFGGLAHFESATFSRGARFMSATFSSEARFLSTTFSGPARFDSTNFDGHARFRSAVFDGLQHLGPFVCVQADFMEAQFTGPQVTIEIAARKTSFDRATFAGSLVLRLRYANVQLARVTLGGPSAIQAWPMPFRALGGELPEPVLLGSTPSAGVQLLSLEGADAAQLVLTDVDLTNCQLTGAFHLDQIRIGFGCTFARPPASWYRSGLLPARRSTRKVLAEEHHWRAKAGDAGWQQGPHHGLPGMGAGPEDLVGAYQQLRKAFEEAGNEPDAADFYYGEMEMRRHDRSRPRAERRLLWLYWLVSGYGLRASRALSWLVAAMGVTLLAMMLLGLPNDSPDPQTTGTYSAGTVKAVTKTPDPSLTLPWRKRLTVDRAEKGALVVVNSVVFRSSGQNLTLPGTVIEMASRIGEPVLLGLAALAVRSRVKR</sequence>
<dbReference type="Proteomes" id="UP001165143">
    <property type="component" value="Unassembled WGS sequence"/>
</dbReference>
<name>A0A9W6PPA8_9ACTN</name>
<comment type="caution">
    <text evidence="1">The sequence shown here is derived from an EMBL/GenBank/DDBJ whole genome shotgun (WGS) entry which is preliminary data.</text>
</comment>
<reference evidence="1" key="1">
    <citation type="submission" date="2023-02" db="EMBL/GenBank/DDBJ databases">
        <title>Kitasatospora phosalacinea NBRC 14362.</title>
        <authorList>
            <person name="Ichikawa N."/>
            <person name="Sato H."/>
            <person name="Tonouchi N."/>
        </authorList>
    </citation>
    <scope>NUCLEOTIDE SEQUENCE</scope>
    <source>
        <strain evidence="1">NBRC 14362</strain>
    </source>
</reference>
<dbReference type="AlphaFoldDB" id="A0A9W6PPA8"/>
<organism evidence="1 2">
    <name type="scientific">Kitasatospora phosalacinea</name>
    <dbReference type="NCBI Taxonomy" id="2065"/>
    <lineage>
        <taxon>Bacteria</taxon>
        <taxon>Bacillati</taxon>
        <taxon>Actinomycetota</taxon>
        <taxon>Actinomycetes</taxon>
        <taxon>Kitasatosporales</taxon>
        <taxon>Streptomycetaceae</taxon>
        <taxon>Kitasatospora</taxon>
    </lineage>
</organism>
<evidence type="ECO:0000313" key="2">
    <source>
        <dbReference type="Proteomes" id="UP001165143"/>
    </source>
</evidence>
<dbReference type="OrthoDB" id="3602494at2"/>
<dbReference type="Pfam" id="PF13576">
    <property type="entry name" value="Pentapeptide_3"/>
    <property type="match status" value="2"/>
</dbReference>
<gene>
    <name evidence="1" type="ORF">Kpho01_65300</name>
</gene>
<evidence type="ECO:0008006" key="3">
    <source>
        <dbReference type="Google" id="ProtNLM"/>
    </source>
</evidence>
<accession>A0A9W6PPA8</accession>
<dbReference type="EMBL" id="BSRX01000054">
    <property type="protein sequence ID" value="GLW58519.1"/>
    <property type="molecule type" value="Genomic_DNA"/>
</dbReference>
<protein>
    <recommendedName>
        <fullName evidence="3">Pentapeptide repeat-containing protein</fullName>
    </recommendedName>
</protein>
<dbReference type="InterPro" id="IPR001646">
    <property type="entry name" value="5peptide_repeat"/>
</dbReference>
<proteinExistence type="predicted"/>
<evidence type="ECO:0000313" key="1">
    <source>
        <dbReference type="EMBL" id="GLW58519.1"/>
    </source>
</evidence>